<keyword evidence="4" id="KW-1185">Reference proteome</keyword>
<sequence length="161" mass="18658">MDINAMDQGLLKRNPSLTLEQFYHHWLHNHAPLVVPFFLHSGIHGPLTTSTPASELPVDISSFNGAAGMPPQHILDNPSPMPKWKEAYYKEVILPDERRFLFSEALDHITRVPPQTVKGERKVVIDGGRPLIEVKDEVWKVWREYEAREKEEEERKEVNWS</sequence>
<evidence type="ECO:0000313" key="4">
    <source>
        <dbReference type="Proteomes" id="UP000184330"/>
    </source>
</evidence>
<dbReference type="Pfam" id="PF07110">
    <property type="entry name" value="EthD"/>
    <property type="match status" value="1"/>
</dbReference>
<protein>
    <recommendedName>
        <fullName evidence="2">EthD domain-containing protein</fullName>
    </recommendedName>
</protein>
<dbReference type="Gene3D" id="3.30.70.100">
    <property type="match status" value="1"/>
</dbReference>
<comment type="similarity">
    <text evidence="1">Belongs to the tpcK family.</text>
</comment>
<evidence type="ECO:0000256" key="1">
    <source>
        <dbReference type="ARBA" id="ARBA00005986"/>
    </source>
</evidence>
<accession>A0A1L7X7F2</accession>
<feature type="domain" description="EthD" evidence="2">
    <location>
        <begin position="14"/>
        <end position="100"/>
    </location>
</feature>
<dbReference type="EMBL" id="FJOG01000017">
    <property type="protein sequence ID" value="CZR60950.1"/>
    <property type="molecule type" value="Genomic_DNA"/>
</dbReference>
<gene>
    <name evidence="3" type="ORF">PAC_10846</name>
</gene>
<dbReference type="OrthoDB" id="3183782at2759"/>
<name>A0A1L7X7F2_9HELO</name>
<proteinExistence type="inferred from homology"/>
<organism evidence="3 4">
    <name type="scientific">Phialocephala subalpina</name>
    <dbReference type="NCBI Taxonomy" id="576137"/>
    <lineage>
        <taxon>Eukaryota</taxon>
        <taxon>Fungi</taxon>
        <taxon>Dikarya</taxon>
        <taxon>Ascomycota</taxon>
        <taxon>Pezizomycotina</taxon>
        <taxon>Leotiomycetes</taxon>
        <taxon>Helotiales</taxon>
        <taxon>Mollisiaceae</taxon>
        <taxon>Phialocephala</taxon>
        <taxon>Phialocephala fortinii species complex</taxon>
    </lineage>
</organism>
<dbReference type="GO" id="GO:0016491">
    <property type="term" value="F:oxidoreductase activity"/>
    <property type="evidence" value="ECO:0007669"/>
    <property type="project" value="InterPro"/>
</dbReference>
<reference evidence="3 4" key="1">
    <citation type="submission" date="2016-03" db="EMBL/GenBank/DDBJ databases">
        <authorList>
            <person name="Ploux O."/>
        </authorList>
    </citation>
    <scope>NUCLEOTIDE SEQUENCE [LARGE SCALE GENOMIC DNA]</scope>
    <source>
        <strain evidence="3 4">UAMH 11012</strain>
    </source>
</reference>
<dbReference type="InterPro" id="IPR009799">
    <property type="entry name" value="EthD_dom"/>
</dbReference>
<evidence type="ECO:0000259" key="2">
    <source>
        <dbReference type="Pfam" id="PF07110"/>
    </source>
</evidence>
<dbReference type="Proteomes" id="UP000184330">
    <property type="component" value="Unassembled WGS sequence"/>
</dbReference>
<evidence type="ECO:0000313" key="3">
    <source>
        <dbReference type="EMBL" id="CZR60950.1"/>
    </source>
</evidence>
<dbReference type="AlphaFoldDB" id="A0A1L7X7F2"/>